<dbReference type="RefSeq" id="WP_201076753.1">
    <property type="nucleotide sequence ID" value="NZ_CP067420.1"/>
</dbReference>
<dbReference type="PANTHER" id="PTHR43133">
    <property type="entry name" value="RNA POLYMERASE ECF-TYPE SIGMA FACTO"/>
    <property type="match status" value="1"/>
</dbReference>
<feature type="domain" description="RNA polymerase sigma-70 region 2" evidence="7">
    <location>
        <begin position="34"/>
        <end position="102"/>
    </location>
</feature>
<proteinExistence type="inferred from homology"/>
<sequence>MPDIPPLAAAQERSLDDLLVAVARDRDREAFSELFHRIAPRLKGYLQRLGAGPAQADELTQEVMLLVWRRAGSFDPARSGAATWIFTVARNKRIDAIRRERRPEIDPGDPALVPDVPPSADRAIESVEDTARLRAAILKLPAEQADLLRLAYFEDQPHAAIAETRGLPLGTVKSRLRLAMGRLRRELEDGR</sequence>
<feature type="domain" description="RNA polymerase sigma factor 70 region 4 type 2" evidence="8">
    <location>
        <begin position="132"/>
        <end position="183"/>
    </location>
</feature>
<dbReference type="PANTHER" id="PTHR43133:SF62">
    <property type="entry name" value="RNA POLYMERASE SIGMA FACTOR SIGZ"/>
    <property type="match status" value="1"/>
</dbReference>
<dbReference type="InterPro" id="IPR000838">
    <property type="entry name" value="RNA_pol_sigma70_ECF_CS"/>
</dbReference>
<dbReference type="Gene3D" id="1.10.10.10">
    <property type="entry name" value="Winged helix-like DNA-binding domain superfamily/Winged helix DNA-binding domain"/>
    <property type="match status" value="1"/>
</dbReference>
<evidence type="ECO:0000259" key="7">
    <source>
        <dbReference type="Pfam" id="PF04542"/>
    </source>
</evidence>
<keyword evidence="4 6" id="KW-0238">DNA-binding</keyword>
<evidence type="ECO:0000256" key="3">
    <source>
        <dbReference type="ARBA" id="ARBA00023082"/>
    </source>
</evidence>
<organism evidence="9 10">
    <name type="scientific">Skermanella cutis</name>
    <dbReference type="NCBI Taxonomy" id="2775420"/>
    <lineage>
        <taxon>Bacteria</taxon>
        <taxon>Pseudomonadati</taxon>
        <taxon>Pseudomonadota</taxon>
        <taxon>Alphaproteobacteria</taxon>
        <taxon>Rhodospirillales</taxon>
        <taxon>Azospirillaceae</taxon>
        <taxon>Skermanella</taxon>
    </lineage>
</organism>
<reference evidence="9" key="1">
    <citation type="submission" date="2021-02" db="EMBL/GenBank/DDBJ databases">
        <title>Skermanella TT6 skin isolate.</title>
        <authorList>
            <person name="Lee K."/>
            <person name="Ganzorig M."/>
        </authorList>
    </citation>
    <scope>NUCLEOTIDE SEQUENCE</scope>
    <source>
        <strain evidence="9">TT6</strain>
    </source>
</reference>
<dbReference type="CDD" id="cd06171">
    <property type="entry name" value="Sigma70_r4"/>
    <property type="match status" value="1"/>
</dbReference>
<dbReference type="InterPro" id="IPR013249">
    <property type="entry name" value="RNA_pol_sigma70_r4_t2"/>
</dbReference>
<gene>
    <name evidence="9" type="ORF">IGS68_01295</name>
</gene>
<dbReference type="Pfam" id="PF04542">
    <property type="entry name" value="Sigma70_r2"/>
    <property type="match status" value="1"/>
</dbReference>
<comment type="similarity">
    <text evidence="1 6">Belongs to the sigma-70 factor family. ECF subfamily.</text>
</comment>
<dbReference type="Gene3D" id="1.10.1740.10">
    <property type="match status" value="1"/>
</dbReference>
<dbReference type="SUPFAM" id="SSF88946">
    <property type="entry name" value="Sigma2 domain of RNA polymerase sigma factors"/>
    <property type="match status" value="1"/>
</dbReference>
<keyword evidence="10" id="KW-1185">Reference proteome</keyword>
<evidence type="ECO:0000259" key="8">
    <source>
        <dbReference type="Pfam" id="PF08281"/>
    </source>
</evidence>
<keyword evidence="3 6" id="KW-0731">Sigma factor</keyword>
<evidence type="ECO:0000256" key="1">
    <source>
        <dbReference type="ARBA" id="ARBA00010641"/>
    </source>
</evidence>
<name>A0ABX7B9F1_9PROT</name>
<dbReference type="Proteomes" id="UP000595197">
    <property type="component" value="Chromosome"/>
</dbReference>
<evidence type="ECO:0000256" key="5">
    <source>
        <dbReference type="ARBA" id="ARBA00023163"/>
    </source>
</evidence>
<dbReference type="PROSITE" id="PS01063">
    <property type="entry name" value="SIGMA70_ECF"/>
    <property type="match status" value="1"/>
</dbReference>
<evidence type="ECO:0000256" key="4">
    <source>
        <dbReference type="ARBA" id="ARBA00023125"/>
    </source>
</evidence>
<evidence type="ECO:0000256" key="6">
    <source>
        <dbReference type="RuleBase" id="RU000716"/>
    </source>
</evidence>
<dbReference type="InterPro" id="IPR013325">
    <property type="entry name" value="RNA_pol_sigma_r2"/>
</dbReference>
<keyword evidence="2 6" id="KW-0805">Transcription regulation</keyword>
<evidence type="ECO:0000313" key="9">
    <source>
        <dbReference type="EMBL" id="QQP89943.1"/>
    </source>
</evidence>
<dbReference type="SUPFAM" id="SSF88659">
    <property type="entry name" value="Sigma3 and sigma4 domains of RNA polymerase sigma factors"/>
    <property type="match status" value="1"/>
</dbReference>
<protein>
    <recommendedName>
        <fullName evidence="6">RNA polymerase sigma factor</fullName>
    </recommendedName>
</protein>
<dbReference type="InterPro" id="IPR013324">
    <property type="entry name" value="RNA_pol_sigma_r3/r4-like"/>
</dbReference>
<dbReference type="InterPro" id="IPR007627">
    <property type="entry name" value="RNA_pol_sigma70_r2"/>
</dbReference>
<evidence type="ECO:0000313" key="10">
    <source>
        <dbReference type="Proteomes" id="UP000595197"/>
    </source>
</evidence>
<dbReference type="EMBL" id="CP067420">
    <property type="protein sequence ID" value="QQP89943.1"/>
    <property type="molecule type" value="Genomic_DNA"/>
</dbReference>
<dbReference type="InterPro" id="IPR036388">
    <property type="entry name" value="WH-like_DNA-bd_sf"/>
</dbReference>
<dbReference type="InterPro" id="IPR039425">
    <property type="entry name" value="RNA_pol_sigma-70-like"/>
</dbReference>
<accession>A0ABX7B9F1</accession>
<dbReference type="InterPro" id="IPR014284">
    <property type="entry name" value="RNA_pol_sigma-70_dom"/>
</dbReference>
<dbReference type="NCBIfam" id="TIGR02937">
    <property type="entry name" value="sigma70-ECF"/>
    <property type="match status" value="1"/>
</dbReference>
<evidence type="ECO:0000256" key="2">
    <source>
        <dbReference type="ARBA" id="ARBA00023015"/>
    </source>
</evidence>
<keyword evidence="5 6" id="KW-0804">Transcription</keyword>
<dbReference type="Pfam" id="PF08281">
    <property type="entry name" value="Sigma70_r4_2"/>
    <property type="match status" value="1"/>
</dbReference>